<dbReference type="KEGG" id="samy:DB32_005920"/>
<evidence type="ECO:0000313" key="4">
    <source>
        <dbReference type="EMBL" id="AKF08771.1"/>
    </source>
</evidence>
<dbReference type="AlphaFoldDB" id="A0A0F6W6V1"/>
<dbReference type="SUPFAM" id="SSF56784">
    <property type="entry name" value="HAD-like"/>
    <property type="match status" value="1"/>
</dbReference>
<dbReference type="EMBL" id="CP011125">
    <property type="protein sequence ID" value="AKF08771.1"/>
    <property type="molecule type" value="Genomic_DNA"/>
</dbReference>
<evidence type="ECO:0000256" key="3">
    <source>
        <dbReference type="SAM" id="MobiDB-lite"/>
    </source>
</evidence>
<dbReference type="GO" id="GO:0016791">
    <property type="term" value="F:phosphatase activity"/>
    <property type="evidence" value="ECO:0007669"/>
    <property type="project" value="UniProtKB-ARBA"/>
</dbReference>
<dbReference type="GO" id="GO:0005992">
    <property type="term" value="P:trehalose biosynthetic process"/>
    <property type="evidence" value="ECO:0007669"/>
    <property type="project" value="InterPro"/>
</dbReference>
<dbReference type="PANTHER" id="PTHR10788">
    <property type="entry name" value="TREHALOSE-6-PHOSPHATE SYNTHASE"/>
    <property type="match status" value="1"/>
</dbReference>
<dbReference type="SUPFAM" id="SSF53756">
    <property type="entry name" value="UDP-Glycosyltransferase/glycogen phosphorylase"/>
    <property type="match status" value="1"/>
</dbReference>
<dbReference type="PANTHER" id="PTHR10788:SF106">
    <property type="entry name" value="BCDNA.GH08860"/>
    <property type="match status" value="1"/>
</dbReference>
<dbReference type="Gene3D" id="3.30.70.1020">
    <property type="entry name" value="Trehalose-6-phosphate phosphatase related protein, domain 2"/>
    <property type="match status" value="1"/>
</dbReference>
<dbReference type="Pfam" id="PF00982">
    <property type="entry name" value="Glyco_transf_20"/>
    <property type="match status" value="1"/>
</dbReference>
<dbReference type="InterPro" id="IPR023214">
    <property type="entry name" value="HAD_sf"/>
</dbReference>
<proteinExistence type="inferred from homology"/>
<protein>
    <submittedName>
        <fullName evidence="4">Alpha,alpha-trehalose-phosphate synthase</fullName>
    </submittedName>
</protein>
<gene>
    <name evidence="4" type="ORF">DB32_005920</name>
</gene>
<comment type="similarity">
    <text evidence="1">In the C-terminal section; belongs to the trehalose phosphatase family.</text>
</comment>
<evidence type="ECO:0000313" key="5">
    <source>
        <dbReference type="Proteomes" id="UP000034883"/>
    </source>
</evidence>
<accession>A0A0F6W6V1</accession>
<dbReference type="InterPro" id="IPR003337">
    <property type="entry name" value="Trehalose_PPase"/>
</dbReference>
<feature type="region of interest" description="Disordered" evidence="3">
    <location>
        <begin position="1"/>
        <end position="20"/>
    </location>
</feature>
<dbReference type="InterPro" id="IPR036412">
    <property type="entry name" value="HAD-like_sf"/>
</dbReference>
<dbReference type="Gene3D" id="3.40.50.1000">
    <property type="entry name" value="HAD superfamily/HAD-like"/>
    <property type="match status" value="1"/>
</dbReference>
<dbReference type="Proteomes" id="UP000034883">
    <property type="component" value="Chromosome"/>
</dbReference>
<dbReference type="Pfam" id="PF02358">
    <property type="entry name" value="Trehalose_PPase"/>
    <property type="match status" value="1"/>
</dbReference>
<dbReference type="GO" id="GO:0003825">
    <property type="term" value="F:alpha,alpha-trehalose-phosphate synthase (UDP-forming) activity"/>
    <property type="evidence" value="ECO:0007669"/>
    <property type="project" value="TreeGrafter"/>
</dbReference>
<dbReference type="InterPro" id="IPR006379">
    <property type="entry name" value="HAD-SF_hydro_IIB"/>
</dbReference>
<sequence>MVVSALGGTMSGDVEPTSPEPIRALATVPTLGVLVDLDGTLIPIASTPQQAQSDAEVASVLRDLARAPGTCVVVVSGRPRASLDDRVGGIEGIDLVAEHGAWRRDERGWSPLPLVGTPPDGIERTLAALARAYPGAFAEPKTWSVCLHYRRVSASSREALVVEATHAIRGWIAQHPEYELLEADHALEVRHRGAQKGTAVPWLRERLGPGARLLALGDDLTDEDTFASLDEHDVAVLVSPSERTTRAAARLEGPSEVRALLRWLARARHRAVAHRDVTIGSSDSQPPPPLPRRRAAVSPDDGPPLVVISNRMPDAAPSGDARTRNVGGLVAALEPALAARGGLWLGWSGRARAGQHRDLAIDRSVVPARASFDFEPRWHELYYNGFANRSLWPLFHSLPERARYADDEWAAYVEVNEVFAEAASRVTSRNGTIWAHDYHLLLVGAALRRRGFTGRLGHFLHIPFPPLDLLETMPWAPEIVSALLAFDLLGFHTRRFAANFLACARELAGAERIAEDALRVQGRVVRARAFPLGIDPAPFESPEDDEGVDEELAQLRTAMGDRQLVLGVDRLDYTKGIPQRLEAFARMLELHPALRGQVSMIQVAVPSRSDVPEYAAQRAAIEALVGHINGTLGEAHWVPVRYVYRSYGRTHLARLYREADVALVTPLRDGMNLVAKEFVAAQDANDPGVLLLSHFAGAAEEMRAAALCTNPYHRDGMANDLARALAMSLEERRARHAELLAMVHRTTSASWADAFLSALEG</sequence>
<evidence type="ECO:0000256" key="2">
    <source>
        <dbReference type="ARBA" id="ARBA00008799"/>
    </source>
</evidence>
<dbReference type="STRING" id="927083.DB32_005920"/>
<dbReference type="NCBIfam" id="TIGR01484">
    <property type="entry name" value="HAD-SF-IIB"/>
    <property type="match status" value="1"/>
</dbReference>
<name>A0A0F6W6V1_9BACT</name>
<organism evidence="4 5">
    <name type="scientific">Sandaracinus amylolyticus</name>
    <dbReference type="NCBI Taxonomy" id="927083"/>
    <lineage>
        <taxon>Bacteria</taxon>
        <taxon>Pseudomonadati</taxon>
        <taxon>Myxococcota</taxon>
        <taxon>Polyangia</taxon>
        <taxon>Polyangiales</taxon>
        <taxon>Sandaracinaceae</taxon>
        <taxon>Sandaracinus</taxon>
    </lineage>
</organism>
<feature type="region of interest" description="Disordered" evidence="3">
    <location>
        <begin position="274"/>
        <end position="302"/>
    </location>
</feature>
<comment type="similarity">
    <text evidence="2">Belongs to the glycosyltransferase 20 family.</text>
</comment>
<keyword evidence="5" id="KW-1185">Reference proteome</keyword>
<evidence type="ECO:0000256" key="1">
    <source>
        <dbReference type="ARBA" id="ARBA00006330"/>
    </source>
</evidence>
<dbReference type="CDD" id="cd03788">
    <property type="entry name" value="GT20_TPS"/>
    <property type="match status" value="1"/>
</dbReference>
<dbReference type="NCBIfam" id="TIGR00685">
    <property type="entry name" value="T6PP"/>
    <property type="match status" value="1"/>
</dbReference>
<dbReference type="InterPro" id="IPR001830">
    <property type="entry name" value="Glyco_trans_20"/>
</dbReference>
<dbReference type="Gene3D" id="3.40.50.2000">
    <property type="entry name" value="Glycogen Phosphorylase B"/>
    <property type="match status" value="2"/>
</dbReference>
<reference evidence="4 5" key="1">
    <citation type="submission" date="2015-03" db="EMBL/GenBank/DDBJ databases">
        <title>Genome assembly of Sandaracinus amylolyticus DSM 53668.</title>
        <authorList>
            <person name="Sharma G."/>
            <person name="Subramanian S."/>
        </authorList>
    </citation>
    <scope>NUCLEOTIDE SEQUENCE [LARGE SCALE GENOMIC DNA]</scope>
    <source>
        <strain evidence="4 5">DSM 53668</strain>
    </source>
</reference>